<feature type="transmembrane region" description="Helical" evidence="1">
    <location>
        <begin position="76"/>
        <end position="97"/>
    </location>
</feature>
<dbReference type="EMBL" id="JAOPGA020000784">
    <property type="protein sequence ID" value="KAL0481693.1"/>
    <property type="molecule type" value="Genomic_DNA"/>
</dbReference>
<protein>
    <submittedName>
        <fullName evidence="2">Enhancer of translation termination 1</fullName>
    </submittedName>
</protein>
<keyword evidence="1" id="KW-0812">Transmembrane</keyword>
<keyword evidence="3" id="KW-1185">Reference proteome</keyword>
<dbReference type="AlphaFoldDB" id="A0AAW2YXG3"/>
<evidence type="ECO:0000313" key="2">
    <source>
        <dbReference type="EMBL" id="KAL0481693.1"/>
    </source>
</evidence>
<feature type="transmembrane region" description="Helical" evidence="1">
    <location>
        <begin position="32"/>
        <end position="56"/>
    </location>
</feature>
<reference evidence="2 3" key="1">
    <citation type="submission" date="2024-03" db="EMBL/GenBank/DDBJ databases">
        <title>The Acrasis kona genome and developmental transcriptomes reveal deep origins of eukaryotic multicellular pathways.</title>
        <authorList>
            <person name="Sheikh S."/>
            <person name="Fu C.-J."/>
            <person name="Brown M.W."/>
            <person name="Baldauf S.L."/>
        </authorList>
    </citation>
    <scope>NUCLEOTIDE SEQUENCE [LARGE SCALE GENOMIC DNA]</scope>
    <source>
        <strain evidence="2 3">ATCC MYA-3509</strain>
    </source>
</reference>
<keyword evidence="1" id="KW-0472">Membrane</keyword>
<evidence type="ECO:0000313" key="3">
    <source>
        <dbReference type="Proteomes" id="UP001431209"/>
    </source>
</evidence>
<feature type="transmembrane region" description="Helical" evidence="1">
    <location>
        <begin position="325"/>
        <end position="351"/>
    </location>
</feature>
<gene>
    <name evidence="2" type="ORF">AKO1_012548</name>
</gene>
<proteinExistence type="predicted"/>
<feature type="transmembrane region" description="Helical" evidence="1">
    <location>
        <begin position="286"/>
        <end position="313"/>
    </location>
</feature>
<evidence type="ECO:0000256" key="1">
    <source>
        <dbReference type="SAM" id="Phobius"/>
    </source>
</evidence>
<keyword evidence="1" id="KW-1133">Transmembrane helix</keyword>
<organism evidence="2 3">
    <name type="scientific">Acrasis kona</name>
    <dbReference type="NCBI Taxonomy" id="1008807"/>
    <lineage>
        <taxon>Eukaryota</taxon>
        <taxon>Discoba</taxon>
        <taxon>Heterolobosea</taxon>
        <taxon>Tetramitia</taxon>
        <taxon>Eutetramitia</taxon>
        <taxon>Acrasidae</taxon>
        <taxon>Acrasis</taxon>
    </lineage>
</organism>
<comment type="caution">
    <text evidence="2">The sequence shown here is derived from an EMBL/GenBank/DDBJ whole genome shotgun (WGS) entry which is preliminary data.</text>
</comment>
<feature type="transmembrane region" description="Helical" evidence="1">
    <location>
        <begin position="658"/>
        <end position="678"/>
    </location>
</feature>
<name>A0AAW2YXG3_9EUKA</name>
<dbReference type="Proteomes" id="UP001431209">
    <property type="component" value="Unassembled WGS sequence"/>
</dbReference>
<accession>A0AAW2YXG3</accession>
<sequence length="729" mass="82693">MDYLSTCDPYFYPSVFSPTNAEPCTWLHYTQFAIVFSITVMVIGLLGIMACLIYSVAFRFKSTTNTKTKASFHFEYLSIMTAILTFGILILTLVLTFTSRRTIAHGRESVEVSKKAFNYTANGVKQMIAPLAPMRDLFHQFLEAEESASNYANKAETFGSVRILFEVGNIYNDAESYFRKKLFKIYSYGSLVLKADFLNRFNVKSYGDNIYQHIRQSNESTLELARCVRDVSSDLKSSVEEVKLRPLQTINNVQVMTNLFNDSSNQLSDLANGADQIAEKSKTAQLILLVVGLVSGFIILLVFLSYIFLSILGTKKRAFVQLGSCFSLVCIILFFALGSLSLGVIVLNGAYCKDRKEVLNPSRLDENFKMQNENFTNNLNFTYELLTCSHNDTLMDLQLRLHPEKFLNTFLDPLFEPSIGHAMSYLYPLRNHTVDMFDYMGLSQLNVASLNDDVIALDNLMENLNNSFVRDLVEPSQNESLYELDNNIRFSEMDDLIDQLNSITLQINVTFVRSNASSFGDKQIKDERFTREQKDELLRIYNSLHAQSVTYDEIVKLVIQVNTWSTMATNQLQYIIQNAIFSFDRDLDVTITALEMMAEDVANVIGTLQTMDIDPFLAITNNMTANMEFIKSNSRCEQIANHFNDMETSICHVVYPSAIIYTILLLLAGLILLCLYPVAVKLAEEKNLVNAETHSLLESRRGSYSVNVVYGHNMGGVEGQHMRIEDEIN</sequence>